<reference evidence="1" key="1">
    <citation type="submission" date="2021-09" db="EMBL/GenBank/DDBJ databases">
        <title>The genome of Mauremys mutica provides insights into the evolution of semi-aquatic lifestyle.</title>
        <authorList>
            <person name="Gong S."/>
            <person name="Gao Y."/>
        </authorList>
    </citation>
    <scope>NUCLEOTIDE SEQUENCE</scope>
    <source>
        <strain evidence="1">MM-2020</strain>
        <tissue evidence="1">Muscle</tissue>
    </source>
</reference>
<dbReference type="AlphaFoldDB" id="A0A9D3XAL3"/>
<protein>
    <submittedName>
        <fullName evidence="1">Uncharacterized protein</fullName>
    </submittedName>
</protein>
<evidence type="ECO:0000313" key="1">
    <source>
        <dbReference type="EMBL" id="KAH1175720.1"/>
    </source>
</evidence>
<organism evidence="1 2">
    <name type="scientific">Mauremys mutica</name>
    <name type="common">yellowpond turtle</name>
    <dbReference type="NCBI Taxonomy" id="74926"/>
    <lineage>
        <taxon>Eukaryota</taxon>
        <taxon>Metazoa</taxon>
        <taxon>Chordata</taxon>
        <taxon>Craniata</taxon>
        <taxon>Vertebrata</taxon>
        <taxon>Euteleostomi</taxon>
        <taxon>Archelosauria</taxon>
        <taxon>Testudinata</taxon>
        <taxon>Testudines</taxon>
        <taxon>Cryptodira</taxon>
        <taxon>Durocryptodira</taxon>
        <taxon>Testudinoidea</taxon>
        <taxon>Geoemydidae</taxon>
        <taxon>Geoemydinae</taxon>
        <taxon>Mauremys</taxon>
    </lineage>
</organism>
<sequence length="107" mass="11811">MDCLVQPQTIQAQIALAQLVPVQDGQEHSAVTVSFLCTSVSMEGATVECEQIELPPLNAQSPTVVLEEFKQVGLTKEVLSAHTLKEEQNYIDGLHQRILSSPYRSYL</sequence>
<dbReference type="Proteomes" id="UP000827986">
    <property type="component" value="Unassembled WGS sequence"/>
</dbReference>
<accession>A0A9D3XAL3</accession>
<name>A0A9D3XAL3_9SAUR</name>
<proteinExistence type="predicted"/>
<dbReference type="EMBL" id="JAHDVG010000476">
    <property type="protein sequence ID" value="KAH1175720.1"/>
    <property type="molecule type" value="Genomic_DNA"/>
</dbReference>
<keyword evidence="2" id="KW-1185">Reference proteome</keyword>
<gene>
    <name evidence="1" type="ORF">KIL84_022245</name>
</gene>
<evidence type="ECO:0000313" key="2">
    <source>
        <dbReference type="Proteomes" id="UP000827986"/>
    </source>
</evidence>
<comment type="caution">
    <text evidence="1">The sequence shown here is derived from an EMBL/GenBank/DDBJ whole genome shotgun (WGS) entry which is preliminary data.</text>
</comment>